<feature type="region of interest" description="Disordered" evidence="1">
    <location>
        <begin position="60"/>
        <end position="99"/>
    </location>
</feature>
<reference evidence="2 3" key="1">
    <citation type="journal article" date="2012" name="BMC Genomics">
        <title>Comparative genomics of the white-rot fungi, Phanerochaete carnosa and P. chrysosporium, to elucidate the genetic basis of the distinct wood types they colonize.</title>
        <authorList>
            <person name="Suzuki H."/>
            <person name="MacDonald J."/>
            <person name="Syed K."/>
            <person name="Salamov A."/>
            <person name="Hori C."/>
            <person name="Aerts A."/>
            <person name="Henrissat B."/>
            <person name="Wiebenga A."/>
            <person name="vanKuyk P.A."/>
            <person name="Barry K."/>
            <person name="Lindquist E."/>
            <person name="LaButti K."/>
            <person name="Lapidus A."/>
            <person name="Lucas S."/>
            <person name="Coutinho P."/>
            <person name="Gong Y."/>
            <person name="Samejima M."/>
            <person name="Mahadevan R."/>
            <person name="Abou-Zaid M."/>
            <person name="de Vries R.P."/>
            <person name="Igarashi K."/>
            <person name="Yadav J.S."/>
            <person name="Grigoriev I.V."/>
            <person name="Master E.R."/>
        </authorList>
    </citation>
    <scope>NUCLEOTIDE SEQUENCE [LARGE SCALE GENOMIC DNA]</scope>
    <source>
        <strain evidence="2 3">HHB-10118-sp</strain>
    </source>
</reference>
<evidence type="ECO:0000313" key="3">
    <source>
        <dbReference type="Proteomes" id="UP000008370"/>
    </source>
</evidence>
<dbReference type="EMBL" id="JH930468">
    <property type="protein sequence ID" value="EKM60321.1"/>
    <property type="molecule type" value="Genomic_DNA"/>
</dbReference>
<gene>
    <name evidence="2" type="ORF">PHACADRAFT_246183</name>
</gene>
<protein>
    <submittedName>
        <fullName evidence="2">Uncharacterized protein</fullName>
    </submittedName>
</protein>
<keyword evidence="3" id="KW-1185">Reference proteome</keyword>
<dbReference type="AlphaFoldDB" id="K5VBP6"/>
<accession>K5VBP6</accession>
<dbReference type="Proteomes" id="UP000008370">
    <property type="component" value="Unassembled WGS sequence"/>
</dbReference>
<organism evidence="2 3">
    <name type="scientific">Phanerochaete carnosa (strain HHB-10118-sp)</name>
    <name type="common">White-rot fungus</name>
    <name type="synonym">Peniophora carnosa</name>
    <dbReference type="NCBI Taxonomy" id="650164"/>
    <lineage>
        <taxon>Eukaryota</taxon>
        <taxon>Fungi</taxon>
        <taxon>Dikarya</taxon>
        <taxon>Basidiomycota</taxon>
        <taxon>Agaricomycotina</taxon>
        <taxon>Agaricomycetes</taxon>
        <taxon>Polyporales</taxon>
        <taxon>Phanerochaetaceae</taxon>
        <taxon>Phanerochaete</taxon>
    </lineage>
</organism>
<evidence type="ECO:0000313" key="2">
    <source>
        <dbReference type="EMBL" id="EKM60321.1"/>
    </source>
</evidence>
<dbReference type="InParanoid" id="K5VBP6"/>
<dbReference type="HOGENOM" id="CLU_1768753_0_0_1"/>
<dbReference type="KEGG" id="pco:PHACADRAFT_246183"/>
<dbReference type="GeneID" id="18913752"/>
<proteinExistence type="predicted"/>
<evidence type="ECO:0000256" key="1">
    <source>
        <dbReference type="SAM" id="MobiDB-lite"/>
    </source>
</evidence>
<name>K5VBP6_PHACS</name>
<dbReference type="RefSeq" id="XP_007389790.1">
    <property type="nucleotide sequence ID" value="XM_007389728.1"/>
</dbReference>
<sequence length="147" mass="16660">MEPELRRYSGGFEQGSPHTLFPSIAVLKLSKLYHPVRRVDTPNCISDLHVLAYRLQRRRMSEPGSELTQGEPIEVWATSPDFPHKREISTGDNRGNPFKMRHDMNLEAVADQSDDSEESTAASCTTPFVTWFSSRRVGLCRTFHVGP</sequence>